<dbReference type="WBParaSite" id="TMUE_0000000893.1">
    <property type="protein sequence ID" value="TMUE_0000000893.1"/>
    <property type="gene ID" value="WBGene00296815"/>
</dbReference>
<accession>A0A5S6QJP8</accession>
<organism evidence="2 4">
    <name type="scientific">Trichuris muris</name>
    <name type="common">Mouse whipworm</name>
    <dbReference type="NCBI Taxonomy" id="70415"/>
    <lineage>
        <taxon>Eukaryota</taxon>
        <taxon>Metazoa</taxon>
        <taxon>Ecdysozoa</taxon>
        <taxon>Nematoda</taxon>
        <taxon>Enoplea</taxon>
        <taxon>Dorylaimia</taxon>
        <taxon>Trichinellida</taxon>
        <taxon>Trichuridae</taxon>
        <taxon>Trichuris</taxon>
    </lineage>
</organism>
<evidence type="ECO:0000313" key="4">
    <source>
        <dbReference type="WBParaSite" id="TMUE_2000007102.1"/>
    </source>
</evidence>
<dbReference type="Proteomes" id="UP000046395">
    <property type="component" value="Unassembled WGS sequence"/>
</dbReference>
<evidence type="ECO:0000313" key="3">
    <source>
        <dbReference type="WBParaSite" id="TMUE_0000000893.1"/>
    </source>
</evidence>
<dbReference type="AlphaFoldDB" id="A0A5S6QJP8"/>
<feature type="region of interest" description="Disordered" evidence="1">
    <location>
        <begin position="1"/>
        <end position="27"/>
    </location>
</feature>
<keyword evidence="2" id="KW-1185">Reference proteome</keyword>
<evidence type="ECO:0000256" key="1">
    <source>
        <dbReference type="SAM" id="MobiDB-lite"/>
    </source>
</evidence>
<sequence>MERATVNGCPAETIKGSRSEHSLPAAMNSSARCETHMIAVDEHNCGNDQQLETVEPFQKKGSFEENGCLLITAGRFILNSVERPTFRFI</sequence>
<reference evidence="2" key="1">
    <citation type="submission" date="2014-03" db="EMBL/GenBank/DDBJ databases">
        <title>The whipworm genome and dual-species transcriptomics of an intimate host-pathogen interaction.</title>
        <authorList>
            <person name="Foth B.J."/>
            <person name="Tsai I.J."/>
            <person name="Reid A.J."/>
            <person name="Bancroft A.J."/>
            <person name="Nichol S."/>
            <person name="Tracey A."/>
            <person name="Holroyd N."/>
            <person name="Cotton J.A."/>
            <person name="Stanley E.J."/>
            <person name="Zarowiecki M."/>
            <person name="Liu J.Z."/>
            <person name="Huckvale T."/>
            <person name="Cooper P.J."/>
            <person name="Grencis R.K."/>
            <person name="Berriman M."/>
        </authorList>
    </citation>
    <scope>NUCLEOTIDE SEQUENCE [LARGE SCALE GENOMIC DNA]</scope>
    <source>
        <strain evidence="2">Edinburgh</strain>
    </source>
</reference>
<dbReference type="WBParaSite" id="TMUE_2000007102.1">
    <property type="protein sequence ID" value="TMUE_2000007102.1"/>
    <property type="gene ID" value="WBGene00293024"/>
</dbReference>
<reference evidence="3 4" key="2">
    <citation type="submission" date="2019-12" db="UniProtKB">
        <authorList>
            <consortium name="WormBaseParasite"/>
        </authorList>
    </citation>
    <scope>IDENTIFICATION</scope>
</reference>
<evidence type="ECO:0000313" key="2">
    <source>
        <dbReference type="Proteomes" id="UP000046395"/>
    </source>
</evidence>
<name>A0A5S6QJP8_TRIMR</name>
<protein>
    <submittedName>
        <fullName evidence="3 4">Uncharacterized protein</fullName>
    </submittedName>
</protein>
<proteinExistence type="predicted"/>